<feature type="domain" description="Phage terminase large subunit N-terminal" evidence="1">
    <location>
        <begin position="22"/>
        <end position="145"/>
    </location>
</feature>
<comment type="caution">
    <text evidence="2">The sequence shown here is derived from an EMBL/GenBank/DDBJ whole genome shotgun (WGS) entry which is preliminary data.</text>
</comment>
<dbReference type="EMBL" id="BARS01010491">
    <property type="protein sequence ID" value="GAF94168.1"/>
    <property type="molecule type" value="Genomic_DNA"/>
</dbReference>
<evidence type="ECO:0000259" key="1">
    <source>
        <dbReference type="Pfam" id="PF04466"/>
    </source>
</evidence>
<gene>
    <name evidence="2" type="ORF">S01H1_19427</name>
</gene>
<dbReference type="SUPFAM" id="SSF52540">
    <property type="entry name" value="P-loop containing nucleoside triphosphate hydrolases"/>
    <property type="match status" value="1"/>
</dbReference>
<dbReference type="AlphaFoldDB" id="X0TKT7"/>
<dbReference type="Gene3D" id="3.40.50.300">
    <property type="entry name" value="P-loop containing nucleotide triphosphate hydrolases"/>
    <property type="match status" value="1"/>
</dbReference>
<evidence type="ECO:0000313" key="2">
    <source>
        <dbReference type="EMBL" id="GAF94168.1"/>
    </source>
</evidence>
<name>X0TKT7_9ZZZZ</name>
<dbReference type="Pfam" id="PF04466">
    <property type="entry name" value="Terminase_3"/>
    <property type="match status" value="1"/>
</dbReference>
<dbReference type="InterPro" id="IPR027417">
    <property type="entry name" value="P-loop_NTPase"/>
</dbReference>
<reference evidence="2" key="1">
    <citation type="journal article" date="2014" name="Front. Microbiol.">
        <title>High frequency of phylogenetically diverse reductive dehalogenase-homologous genes in deep subseafloor sedimentary metagenomes.</title>
        <authorList>
            <person name="Kawai M."/>
            <person name="Futagami T."/>
            <person name="Toyoda A."/>
            <person name="Takaki Y."/>
            <person name="Nishi S."/>
            <person name="Hori S."/>
            <person name="Arai W."/>
            <person name="Tsubouchi T."/>
            <person name="Morono Y."/>
            <person name="Uchiyama I."/>
            <person name="Ito T."/>
            <person name="Fujiyama A."/>
            <person name="Inagaki F."/>
            <person name="Takami H."/>
        </authorList>
    </citation>
    <scope>NUCLEOTIDE SEQUENCE</scope>
    <source>
        <strain evidence="2">Expedition CK06-06</strain>
    </source>
</reference>
<feature type="non-terminal residue" evidence="2">
    <location>
        <position position="163"/>
    </location>
</feature>
<organism evidence="2">
    <name type="scientific">marine sediment metagenome</name>
    <dbReference type="NCBI Taxonomy" id="412755"/>
    <lineage>
        <taxon>unclassified sequences</taxon>
        <taxon>metagenomes</taxon>
        <taxon>ecological metagenomes</taxon>
    </lineage>
</organism>
<proteinExistence type="predicted"/>
<protein>
    <recommendedName>
        <fullName evidence="1">Phage terminase large subunit N-terminal domain-containing protein</fullName>
    </recommendedName>
</protein>
<accession>X0TKT7</accession>
<dbReference type="InterPro" id="IPR035412">
    <property type="entry name" value="Terminase_L_N"/>
</dbReference>
<sequence>MSEVAWTPKQYELFALMANPENRHIMAYGGARSGKTFALVYAIVDRAHKHPGSRHLIARLRFNHAKASIWLDTLPKVLQSYQLKHTTNETDHYIKFTNGSEIWVDGLDDKDRVDKILGREYCTIFFNEISQMPYDTVTTVRTRLSQKVGDCIPKGYYDLNPLG</sequence>